<keyword evidence="13" id="KW-1185">Reference proteome</keyword>
<dbReference type="UniPathway" id="UPA00053">
    <property type="reaction ID" value="UER00090"/>
</dbReference>
<dbReference type="GO" id="GO:0009423">
    <property type="term" value="P:chorismate biosynthetic process"/>
    <property type="evidence" value="ECO:0007669"/>
    <property type="project" value="UniProtKB-UniRule"/>
</dbReference>
<dbReference type="HAMAP" id="MF_00300">
    <property type="entry name" value="Chorismate_synth"/>
    <property type="match status" value="1"/>
</dbReference>
<feature type="binding site" evidence="11">
    <location>
        <position position="46"/>
    </location>
    <ligand>
        <name>NADP(+)</name>
        <dbReference type="ChEBI" id="CHEBI:58349"/>
    </ligand>
</feature>
<keyword evidence="10 11" id="KW-0456">Lyase</keyword>
<keyword evidence="6 11" id="KW-0288">FMN</keyword>
<dbReference type="InterPro" id="IPR000453">
    <property type="entry name" value="Chorismate_synth"/>
</dbReference>
<dbReference type="GO" id="GO:0004107">
    <property type="term" value="F:chorismate synthase activity"/>
    <property type="evidence" value="ECO:0007669"/>
    <property type="project" value="UniProtKB-UniRule"/>
</dbReference>
<evidence type="ECO:0000256" key="7">
    <source>
        <dbReference type="ARBA" id="ARBA00022827"/>
    </source>
</evidence>
<dbReference type="PANTHER" id="PTHR21085">
    <property type="entry name" value="CHORISMATE SYNTHASE"/>
    <property type="match status" value="1"/>
</dbReference>
<evidence type="ECO:0000256" key="3">
    <source>
        <dbReference type="ARBA" id="ARBA00013036"/>
    </source>
</evidence>
<comment type="pathway">
    <text evidence="1 11">Metabolic intermediate biosynthesis; chorismate biosynthesis; chorismate from D-erythrose 4-phosphate and phosphoenolpyruvate: step 7/7.</text>
</comment>
<feature type="binding site" evidence="11">
    <location>
        <position position="298"/>
    </location>
    <ligand>
        <name>FMN</name>
        <dbReference type="ChEBI" id="CHEBI:58210"/>
    </ligand>
</feature>
<keyword evidence="8 11" id="KW-0521">NADP</keyword>
<evidence type="ECO:0000313" key="13">
    <source>
        <dbReference type="Proteomes" id="UP000070442"/>
    </source>
</evidence>
<evidence type="ECO:0000313" key="12">
    <source>
        <dbReference type="EMBL" id="KXB65931.1"/>
    </source>
</evidence>
<dbReference type="EC" id="4.2.3.5" evidence="3 11"/>
<evidence type="ECO:0000256" key="1">
    <source>
        <dbReference type="ARBA" id="ARBA00005044"/>
    </source>
</evidence>
<gene>
    <name evidence="11" type="primary">aroC</name>
    <name evidence="12" type="ORF">HMPREF1863_01216</name>
</gene>
<dbReference type="PROSITE" id="PS00787">
    <property type="entry name" value="CHORISMATE_SYNTHASE_1"/>
    <property type="match status" value="1"/>
</dbReference>
<protein>
    <recommendedName>
        <fullName evidence="3 11">Chorismate synthase</fullName>
        <shortName evidence="11">CS</shortName>
        <ecNumber evidence="3 11">4.2.3.5</ecNumber>
    </recommendedName>
    <alternativeName>
        <fullName evidence="11">5-enolpyruvylshikimate-3-phosphate phospholyase</fullName>
    </alternativeName>
</protein>
<name>A0A134ADZ7_9FIRM</name>
<dbReference type="STRING" id="755172.HMPREF1863_01216"/>
<evidence type="ECO:0000256" key="9">
    <source>
        <dbReference type="ARBA" id="ARBA00023141"/>
    </source>
</evidence>
<keyword evidence="9 11" id="KW-0057">Aromatic amino acid biosynthesis</keyword>
<dbReference type="GO" id="GO:0010181">
    <property type="term" value="F:FMN binding"/>
    <property type="evidence" value="ECO:0007669"/>
    <property type="project" value="TreeGrafter"/>
</dbReference>
<evidence type="ECO:0000256" key="6">
    <source>
        <dbReference type="ARBA" id="ARBA00022643"/>
    </source>
</evidence>
<keyword evidence="5 11" id="KW-0285">Flavoprotein</keyword>
<dbReference type="GO" id="GO:0009073">
    <property type="term" value="P:aromatic amino acid family biosynthetic process"/>
    <property type="evidence" value="ECO:0007669"/>
    <property type="project" value="UniProtKB-KW"/>
</dbReference>
<feature type="binding site" evidence="11">
    <location>
        <begin position="272"/>
        <end position="276"/>
    </location>
    <ligand>
        <name>FMN</name>
        <dbReference type="ChEBI" id="CHEBI:58210"/>
    </ligand>
</feature>
<keyword evidence="4 11" id="KW-0028">Amino-acid biosynthesis</keyword>
<comment type="caution">
    <text evidence="12">The sequence shown here is derived from an EMBL/GenBank/DDBJ whole genome shotgun (WGS) entry which is preliminary data.</text>
</comment>
<dbReference type="Proteomes" id="UP000070442">
    <property type="component" value="Unassembled WGS sequence"/>
</dbReference>
<comment type="catalytic activity">
    <reaction evidence="11">
        <text>5-O-(1-carboxyvinyl)-3-phosphoshikimate = chorismate + phosphate</text>
        <dbReference type="Rhea" id="RHEA:21020"/>
        <dbReference type="ChEBI" id="CHEBI:29748"/>
        <dbReference type="ChEBI" id="CHEBI:43474"/>
        <dbReference type="ChEBI" id="CHEBI:57701"/>
        <dbReference type="EC" id="4.2.3.5"/>
    </reaction>
</comment>
<evidence type="ECO:0000256" key="5">
    <source>
        <dbReference type="ARBA" id="ARBA00022630"/>
    </source>
</evidence>
<dbReference type="RefSeq" id="WP_068368353.1">
    <property type="nucleotide sequence ID" value="NZ_KQ960179.1"/>
</dbReference>
<evidence type="ECO:0000256" key="8">
    <source>
        <dbReference type="ARBA" id="ARBA00022857"/>
    </source>
</evidence>
<comment type="function">
    <text evidence="11">Catalyzes the anti-1,4-elimination of the C-3 phosphate and the C-6 proR hydrogen from 5-enolpyruvylshikimate-3-phosphate (EPSP) to yield chorismate, which is the branch point compound that serves as the starting substrate for the three terminal pathways of aromatic amino acid biosynthesis. This reaction introduces a second double bond into the aromatic ring system.</text>
</comment>
<sequence>MSTYGKNITLTLFGESHGKGVGALITGLPAGEPVDEQSIACAMNRRKRGGTYATPRKEPDAVNILSGIYNGHTTGAPLALWIENKNQKSEDYENMPFRPGHADYTAHVKYNGFDDPRGGGYFSGRLTAPLTAAGDILIQILNRRGITITSEITAVGGEKDGDNIKAKLEEAKQTQDSLGGTVDIAIKGVPKGIGGPRFQSLQSQLAAALYGVGAVKSVAFGSGEEASRKKGSEQNDPYYIEENNIRTKTNNAGGILGGITNGEDILIHVAVKPTPSIGKTQHTVNRKGEAVDYAIQGRHDTAIVLRIPVALESAAAFAIADALVSAKGDIGFREMKREDTQ</sequence>
<dbReference type="PIRSF" id="PIRSF001456">
    <property type="entry name" value="Chorismate_synth"/>
    <property type="match status" value="1"/>
</dbReference>
<accession>A0A134ADZ7</accession>
<dbReference type="PATRIC" id="fig|755172.3.peg.1178"/>
<dbReference type="InterPro" id="IPR020541">
    <property type="entry name" value="Chorismate_synthase_CS"/>
</dbReference>
<evidence type="ECO:0000256" key="4">
    <source>
        <dbReference type="ARBA" id="ARBA00022605"/>
    </source>
</evidence>
<dbReference type="PANTHER" id="PTHR21085:SF0">
    <property type="entry name" value="CHORISMATE SYNTHASE"/>
    <property type="match status" value="1"/>
</dbReference>
<dbReference type="Pfam" id="PF01264">
    <property type="entry name" value="Chorismate_synt"/>
    <property type="match status" value="1"/>
</dbReference>
<evidence type="ECO:0000256" key="11">
    <source>
        <dbReference type="HAMAP-Rule" id="MF_00300"/>
    </source>
</evidence>
<comment type="similarity">
    <text evidence="2 11">Belongs to the chorismate synthase family.</text>
</comment>
<comment type="cofactor">
    <cofactor evidence="11">
        <name>FMNH2</name>
        <dbReference type="ChEBI" id="CHEBI:57618"/>
    </cofactor>
    <text evidence="11">Reduced FMN (FMNH(2)).</text>
</comment>
<dbReference type="SUPFAM" id="SSF103263">
    <property type="entry name" value="Chorismate synthase, AroC"/>
    <property type="match status" value="1"/>
</dbReference>
<proteinExistence type="inferred from homology"/>
<evidence type="ECO:0000256" key="10">
    <source>
        <dbReference type="ARBA" id="ARBA00023239"/>
    </source>
</evidence>
<evidence type="ECO:0000256" key="2">
    <source>
        <dbReference type="ARBA" id="ARBA00008014"/>
    </source>
</evidence>
<reference evidence="13" key="1">
    <citation type="submission" date="2016-01" db="EMBL/GenBank/DDBJ databases">
        <authorList>
            <person name="Mitreva M."/>
            <person name="Pepin K.H."/>
            <person name="Mihindukulasuriya K.A."/>
            <person name="Fulton R."/>
            <person name="Fronick C."/>
            <person name="O'Laughlin M."/>
            <person name="Miner T."/>
            <person name="Herter B."/>
            <person name="Rosa B.A."/>
            <person name="Cordes M."/>
            <person name="Tomlinson C."/>
            <person name="Wollam A."/>
            <person name="Palsikar V.B."/>
            <person name="Mardis E.R."/>
            <person name="Wilson R.K."/>
        </authorList>
    </citation>
    <scope>NUCLEOTIDE SEQUENCE [LARGE SCALE GENOMIC DNA]</scope>
    <source>
        <strain evidence="13">DNF00729</strain>
    </source>
</reference>
<dbReference type="AlphaFoldDB" id="A0A134ADZ7"/>
<organism evidence="12 13">
    <name type="scientific">Aedoeadaptatus coxii</name>
    <dbReference type="NCBI Taxonomy" id="755172"/>
    <lineage>
        <taxon>Bacteria</taxon>
        <taxon>Bacillati</taxon>
        <taxon>Bacillota</taxon>
        <taxon>Tissierellia</taxon>
        <taxon>Tissierellales</taxon>
        <taxon>Peptoniphilaceae</taxon>
        <taxon>Aedoeadaptatus</taxon>
    </lineage>
</organism>
<comment type="caution">
    <text evidence="11">Lacks conserved residue(s) required for the propagation of feature annotation.</text>
</comment>
<dbReference type="GO" id="GO:0005829">
    <property type="term" value="C:cytosol"/>
    <property type="evidence" value="ECO:0007669"/>
    <property type="project" value="TreeGrafter"/>
</dbReference>
<dbReference type="InterPro" id="IPR035904">
    <property type="entry name" value="Chorismate_synth_AroC_sf"/>
</dbReference>
<comment type="subunit">
    <text evidence="11">Homotetramer.</text>
</comment>
<dbReference type="Gene3D" id="3.60.150.10">
    <property type="entry name" value="Chorismate synthase AroC"/>
    <property type="match status" value="2"/>
</dbReference>
<dbReference type="OrthoDB" id="9771806at2"/>
<dbReference type="CDD" id="cd07304">
    <property type="entry name" value="Chorismate_synthase"/>
    <property type="match status" value="1"/>
</dbReference>
<dbReference type="EMBL" id="LSDG01000037">
    <property type="protein sequence ID" value="KXB65931.1"/>
    <property type="molecule type" value="Genomic_DNA"/>
</dbReference>
<keyword evidence="7 11" id="KW-0274">FAD</keyword>
<dbReference type="GO" id="GO:0008652">
    <property type="term" value="P:amino acid biosynthetic process"/>
    <property type="evidence" value="ECO:0007669"/>
    <property type="project" value="UniProtKB-KW"/>
</dbReference>
<feature type="binding site" evidence="11">
    <location>
        <position position="257"/>
    </location>
    <ligand>
        <name>FMN</name>
        <dbReference type="ChEBI" id="CHEBI:58210"/>
    </ligand>
</feature>